<keyword evidence="2" id="KW-1185">Reference proteome</keyword>
<dbReference type="STRING" id="44251.PDUR_04460"/>
<dbReference type="RefSeq" id="WP_042205243.1">
    <property type="nucleotide sequence ID" value="NZ_CP009288.1"/>
</dbReference>
<evidence type="ECO:0000313" key="1">
    <source>
        <dbReference type="EMBL" id="AIQ11327.1"/>
    </source>
</evidence>
<dbReference type="AlphaFoldDB" id="A0A089HJQ0"/>
<sequence length="1073" mass="125090">MKQRQIRMYSFRRECISEGRITAEKIEDQIISLSDSFLMFAWECYKNEKMVDQQLITEIIKVMLPNSEDAAKSEWENGLTFNGHKYLAWFATTGGMKIEDSGKCETFFIREDCREFASEFEELISFGKFKEIEESRAKVCINKDILSRISLGVSSSSMAGDMPDIIVLPQPHFRITKDYKTVEKITKEVDGKNQVDYEVVNHPFDDEIDVFDGGAIATPEVFSQIQKSLQLNYPVEFAIIRGYGIGIKGMITRFDIIGYLDDTYTTDTEYCRKVDGSYQLKDMWNEWQTVTDNTMLLNESMVKLAKYYKTENGENWSTYQERLASVDSKYQDIIGKLYITKVNKRDEDIENYRRTSYQLINALALSKADYYELLKDEVKSYKKILKPFDKASDADEWIINMDAIRLFFKNIIHSNHEDETELQEEVKRLSQNVATKCEELLHISEDFIKLRYVRTTLARLIEKRCRELASGKFTVKAKYQYIAVCPISYLHWAMYRNQGVDGLQAGQFYSADCEHGDVRTINRNPLCAYSEVHNVTFVRNAKLDKWLSPCRELIYFNQQSDILALMSSADTDGDACTVIDNEMIRNAVVVPKDGKYFINKDDGHKEEMEYTPSNRFLATYKASGNLIGKISLKAASINSDSQQTPDYYDTLNRKFIFWYEVKDFENSQEFVKGKLDNGEWLTTYKASDQLREYIRQRFYANEKDIYTVLYNAMVSIDAPKTLYFPSAADMEVLNGKYGRKAYFLQYRENKEDVVENQYEYTFGLLDWFTGEIKKHLLDEIEKRRTEFQNREDLIQGKLVNGDYIVDEYDACLKSVSGLYSNYTDARQQAENSYLSHKRKEQKAKEYEQNNGSWDQFKDDEYDAKITGLKVLRYQRYKEIDAEYIVQADTLLNKYDITTIANAIGNLQNCTEHFIINLFYPVFEYLNRKLQSNRYGYRKDADGDISFLGERYVKVPIGAVVNSDIVQSHHLEEKKRLKVIQVKADIRARVLDHTVIGLIKSELKNQKYITFAIKLEDGKVILSRDEKPMLEVFEDWLQINQYNLLMCSSVRVELLVDVAKNMKSLKLTVTEINV</sequence>
<dbReference type="EMBL" id="CP009288">
    <property type="protein sequence ID" value="AIQ11327.1"/>
    <property type="molecule type" value="Genomic_DNA"/>
</dbReference>
<proteinExistence type="predicted"/>
<accession>A0A089HJQ0</accession>
<dbReference type="KEGG" id="pdu:PDUR_04460"/>
<dbReference type="Proteomes" id="UP000029409">
    <property type="component" value="Chromosome"/>
</dbReference>
<dbReference type="eggNOG" id="ENOG5032RIU">
    <property type="taxonomic scope" value="Bacteria"/>
</dbReference>
<name>A0A089HJQ0_PAEDU</name>
<organism evidence="1 2">
    <name type="scientific">Paenibacillus durus</name>
    <name type="common">Paenibacillus azotofixans</name>
    <dbReference type="NCBI Taxonomy" id="44251"/>
    <lineage>
        <taxon>Bacteria</taxon>
        <taxon>Bacillati</taxon>
        <taxon>Bacillota</taxon>
        <taxon>Bacilli</taxon>
        <taxon>Bacillales</taxon>
        <taxon>Paenibacillaceae</taxon>
        <taxon>Paenibacillus</taxon>
    </lineage>
</organism>
<evidence type="ECO:0000313" key="2">
    <source>
        <dbReference type="Proteomes" id="UP000029409"/>
    </source>
</evidence>
<protein>
    <submittedName>
        <fullName evidence="1">Uncharacterized protein</fullName>
    </submittedName>
</protein>
<dbReference type="OrthoDB" id="1907802at2"/>
<gene>
    <name evidence="1" type="ORF">PDUR_04460</name>
</gene>
<reference evidence="1 2" key="1">
    <citation type="submission" date="2014-08" db="EMBL/GenBank/DDBJ databases">
        <title>Comparative genomics of the Paenibacillus odorifer group.</title>
        <authorList>
            <person name="den Bakker H.C."/>
            <person name="Tsai Y.-C."/>
            <person name="Martin N."/>
            <person name="Korlach J."/>
            <person name="Wiedmann M."/>
        </authorList>
    </citation>
    <scope>NUCLEOTIDE SEQUENCE [LARGE SCALE GENOMIC DNA]</scope>
    <source>
        <strain evidence="1 2">DSM 1735</strain>
    </source>
</reference>